<feature type="compositionally biased region" description="Acidic residues" evidence="1">
    <location>
        <begin position="53"/>
        <end position="63"/>
    </location>
</feature>
<name>A0A364NE54_STELY</name>
<protein>
    <submittedName>
        <fullName evidence="2">Zinc finger fyve-like protein 19</fullName>
    </submittedName>
</protein>
<dbReference type="STRING" id="183478.A0A364NE54"/>
<dbReference type="OrthoDB" id="5335351at2759"/>
<accession>A0A364NE54</accession>
<sequence>MEKGASLKSEPPQGQDTQGSRPPLRRTASDETERPPSAQQIHGNADEQHSSSGEEESEEDDSDPADRITDFDWEELHRRYHDAMNGCHGEEEELMQEWHNLMAYFRVWAQAGQERETDRTFSRLRTRTAYVQHEEDTLEQKRKHYTDVVKAFESALNLLKGSGFGR</sequence>
<reference evidence="3" key="1">
    <citation type="submission" date="2018-05" db="EMBL/GenBank/DDBJ databases">
        <title>Draft genome sequence of Stemphylium lycopersici strain CIDEFI 213.</title>
        <authorList>
            <person name="Medina R."/>
            <person name="Franco M.E.E."/>
            <person name="Lucentini C.G."/>
            <person name="Saparrat M.C.N."/>
            <person name="Balatti P.A."/>
        </authorList>
    </citation>
    <scope>NUCLEOTIDE SEQUENCE [LARGE SCALE GENOMIC DNA]</scope>
    <source>
        <strain evidence="3">CIDEFI 213</strain>
    </source>
</reference>
<feature type="region of interest" description="Disordered" evidence="1">
    <location>
        <begin position="1"/>
        <end position="70"/>
    </location>
</feature>
<organism evidence="2 3">
    <name type="scientific">Stemphylium lycopersici</name>
    <name type="common">Tomato gray leaf spot disease fungus</name>
    <name type="synonym">Thyrospora lycopersici</name>
    <dbReference type="NCBI Taxonomy" id="183478"/>
    <lineage>
        <taxon>Eukaryota</taxon>
        <taxon>Fungi</taxon>
        <taxon>Dikarya</taxon>
        <taxon>Ascomycota</taxon>
        <taxon>Pezizomycotina</taxon>
        <taxon>Dothideomycetes</taxon>
        <taxon>Pleosporomycetidae</taxon>
        <taxon>Pleosporales</taxon>
        <taxon>Pleosporineae</taxon>
        <taxon>Pleosporaceae</taxon>
        <taxon>Stemphylium</taxon>
    </lineage>
</organism>
<dbReference type="Proteomes" id="UP000249619">
    <property type="component" value="Unassembled WGS sequence"/>
</dbReference>
<dbReference type="EMBL" id="QGDH01000010">
    <property type="protein sequence ID" value="RAR15595.1"/>
    <property type="molecule type" value="Genomic_DNA"/>
</dbReference>
<dbReference type="AlphaFoldDB" id="A0A364NE54"/>
<comment type="caution">
    <text evidence="2">The sequence shown here is derived from an EMBL/GenBank/DDBJ whole genome shotgun (WGS) entry which is preliminary data.</text>
</comment>
<keyword evidence="3" id="KW-1185">Reference proteome</keyword>
<evidence type="ECO:0000256" key="1">
    <source>
        <dbReference type="SAM" id="MobiDB-lite"/>
    </source>
</evidence>
<proteinExistence type="predicted"/>
<evidence type="ECO:0000313" key="3">
    <source>
        <dbReference type="Proteomes" id="UP000249619"/>
    </source>
</evidence>
<evidence type="ECO:0000313" key="2">
    <source>
        <dbReference type="EMBL" id="RAR15595.1"/>
    </source>
</evidence>
<gene>
    <name evidence="2" type="ORF">DDE83_001045</name>
</gene>